<dbReference type="InterPro" id="IPR051048">
    <property type="entry name" value="Peptidase_S8/S53_subtilisin"/>
</dbReference>
<evidence type="ECO:0000313" key="3">
    <source>
        <dbReference type="Proteomes" id="UP001319080"/>
    </source>
</evidence>
<dbReference type="Proteomes" id="UP001319080">
    <property type="component" value="Unassembled WGS sequence"/>
</dbReference>
<keyword evidence="3" id="KW-1185">Reference proteome</keyword>
<dbReference type="PANTHER" id="PTHR43399">
    <property type="entry name" value="SUBTILISIN-RELATED"/>
    <property type="match status" value="1"/>
</dbReference>
<dbReference type="InterPro" id="IPR026444">
    <property type="entry name" value="Secre_tail"/>
</dbReference>
<evidence type="ECO:0000259" key="1">
    <source>
        <dbReference type="Pfam" id="PF00082"/>
    </source>
</evidence>
<dbReference type="InterPro" id="IPR000209">
    <property type="entry name" value="Peptidase_S8/S53_dom"/>
</dbReference>
<dbReference type="GO" id="GO:0004252">
    <property type="term" value="F:serine-type endopeptidase activity"/>
    <property type="evidence" value="ECO:0007669"/>
    <property type="project" value="InterPro"/>
</dbReference>
<proteinExistence type="predicted"/>
<gene>
    <name evidence="2" type="ORF">KK062_17370</name>
</gene>
<dbReference type="EMBL" id="JAHESE010000018">
    <property type="protein sequence ID" value="MBT1710020.1"/>
    <property type="molecule type" value="Genomic_DNA"/>
</dbReference>
<dbReference type="SUPFAM" id="SSF52743">
    <property type="entry name" value="Subtilisin-like"/>
    <property type="match status" value="1"/>
</dbReference>
<dbReference type="Gene3D" id="3.40.50.200">
    <property type="entry name" value="Peptidase S8/S53 domain"/>
    <property type="match status" value="1"/>
</dbReference>
<dbReference type="RefSeq" id="WP_254085597.1">
    <property type="nucleotide sequence ID" value="NZ_JAHESE010000018.1"/>
</dbReference>
<dbReference type="InterPro" id="IPR008979">
    <property type="entry name" value="Galactose-bd-like_sf"/>
</dbReference>
<dbReference type="InterPro" id="IPR036852">
    <property type="entry name" value="Peptidase_S8/S53_dom_sf"/>
</dbReference>
<feature type="domain" description="Peptidase S8/S53" evidence="1">
    <location>
        <begin position="118"/>
        <end position="333"/>
    </location>
</feature>
<reference evidence="2 3" key="1">
    <citation type="submission" date="2021-05" db="EMBL/GenBank/DDBJ databases">
        <title>A Polyphasic approach of four new species of the genus Ohtaekwangia: Ohtaekwangia histidinii sp. nov., Ohtaekwangia cretensis sp. nov., Ohtaekwangia indiensis sp. nov., Ohtaekwangia reichenbachii sp. nov. from diverse environment.</title>
        <authorList>
            <person name="Octaviana S."/>
        </authorList>
    </citation>
    <scope>NUCLEOTIDE SEQUENCE [LARGE SCALE GENOMIC DNA]</scope>
    <source>
        <strain evidence="2 3">PWU5</strain>
    </source>
</reference>
<sequence length="814" mass="89546">MIFSVTCKDSTVFKQKYATNTSVLYHYQATNTFRIKTRYAVAKAMAADANVIFVDIQQMPRTEAGTDYADQAYNRIEKAHRVFPGLRGESISVSIKEQRFDTADIDLADRSFETRLASSTMSQHATTMATLIAGGENTAPTGKGVAPAARITSANFENLLPDPDAIFTGYNIRLQNHSYGVDIENYYGNEAAAYDRQMTANPELMHLFSVGNLGAQSPDHGIYSSMNLANLSGNFKQAKNPLTINAVDTTLTVNILNSRGPAYDGRLKPELTAFGQDGTSDACALATGIAALLQEAYYQVHNFHPSAAILKAVLIASADDAGPKGIDFTYGYGSINTYQALQTIYAQQTRMVTLDSRQQRSIPIAVPPQTTTLQIAVTWADPAAQPGSPQALVNNVDAYLSRAGNTWYPWVLSSYPHADSLAASAGRKKDSLNTVEYITLTAPPEGQYDLVITAPVLTTSQPVAIAYWWEKETTFEWDYPVAEEALQSGKNIKLFWKGNSTLPGTLSLQLNHEDWNVVKRNVLLQAPFSWQVPDTLGIARLKMTVGAEDFISDEFTISPQPRMKVAFHCDSDFALTWNPVRGAQQYELYTMGERYLEKLLTTADTLAILPKTSRTKFFAVAPVLGNTTFLKSQTIDYTLQGVQCYINLFEATRSDAAQVKIQLDLSTVVNIDHITIYKTTGQQQVFASHVPDRSINFQWYDDQLIAGAMQYQAEIVLQDGTVILSAPSTINIETKGKAILFPNPVPPGEPLTILSEGAGFTITIFDTMGSAVHSQKLQDVLDVINLPALRPGLYLYQFQDPAGKVVYGGKFIRR</sequence>
<dbReference type="Gene3D" id="2.60.120.380">
    <property type="match status" value="1"/>
</dbReference>
<accession>A0AAP2DZF8</accession>
<name>A0AAP2DZF8_9BACT</name>
<comment type="caution">
    <text evidence="2">The sequence shown here is derived from an EMBL/GenBank/DDBJ whole genome shotgun (WGS) entry which is preliminary data.</text>
</comment>
<dbReference type="NCBIfam" id="TIGR04183">
    <property type="entry name" value="Por_Secre_tail"/>
    <property type="match status" value="1"/>
</dbReference>
<dbReference type="SUPFAM" id="SSF49785">
    <property type="entry name" value="Galactose-binding domain-like"/>
    <property type="match status" value="1"/>
</dbReference>
<organism evidence="2 3">
    <name type="scientific">Dawidia cretensis</name>
    <dbReference type="NCBI Taxonomy" id="2782350"/>
    <lineage>
        <taxon>Bacteria</taxon>
        <taxon>Pseudomonadati</taxon>
        <taxon>Bacteroidota</taxon>
        <taxon>Cytophagia</taxon>
        <taxon>Cytophagales</taxon>
        <taxon>Chryseotaleaceae</taxon>
        <taxon>Dawidia</taxon>
    </lineage>
</organism>
<dbReference type="PANTHER" id="PTHR43399:SF5">
    <property type="entry name" value="PEPTIDASE S8 FAMILY WITH PROTEASE-ASSOCIATED DOMAIN"/>
    <property type="match status" value="1"/>
</dbReference>
<evidence type="ECO:0000313" key="2">
    <source>
        <dbReference type="EMBL" id="MBT1710020.1"/>
    </source>
</evidence>
<dbReference type="Pfam" id="PF00082">
    <property type="entry name" value="Peptidase_S8"/>
    <property type="match status" value="1"/>
</dbReference>
<protein>
    <submittedName>
        <fullName evidence="2">S8 family peptidase</fullName>
    </submittedName>
</protein>
<dbReference type="AlphaFoldDB" id="A0AAP2DZF8"/>
<dbReference type="GO" id="GO:0006508">
    <property type="term" value="P:proteolysis"/>
    <property type="evidence" value="ECO:0007669"/>
    <property type="project" value="InterPro"/>
</dbReference>